<keyword evidence="2" id="KW-1133">Transmembrane helix</keyword>
<keyword evidence="2" id="KW-0812">Transmembrane</keyword>
<dbReference type="InterPro" id="IPR013693">
    <property type="entry name" value="SpoIID/LytB_N"/>
</dbReference>
<feature type="transmembrane region" description="Helical" evidence="2">
    <location>
        <begin position="53"/>
        <end position="76"/>
    </location>
</feature>
<sequence length="679" mass="75054">MLRNALQAGHLTSPNRGGIIYTLPFFTHFRNWKALPKFDILLIHKIILPMNKYFAFFLSLFVTIGLFSMSASHVYAADPALTIRDSAYSAKFVSQSEPDPVTIEAGATKWVKIKFKNTGTKSWVNEGKNFISAYTMEPRNRNSVFFGTGWNSPQQIGRMAGTVKPGEVGELGVFLHAPEKVGTYKEEFHLAAENWSWIENGYFYLDIRVVPKIVDETQDISDSKTLSEGTGRDLSVPGATEEASSTTTYEAKRIGLSKKSVEAVGGDPVSVVAIYQNTGATAWSGYQLTSGAATSLASAGASFADPSWTNGSVILAANDAIEQSGIVRHTFTFRAPKTAGNYTFTAGLQVDGQRLDTFDISVHVTENAPLNYVAPSFGNSTEIGDIETPRLAEEPRIRVGISTDDQTLQFVSYEDDYRVLNDGEEVGVLPQKKIAIMTYLDGVYSFDGSDVIFQTTGVLRLEPVNNPHAVFTLMDVSRPMSWVGPGDFNKYRGVLEYRKGTKDDVLYAVNDLFLEDYVKGISETGRGNQFEFVKANLTAARTYAYLSKNKYPFFDVLGSTYDQLYLGYNVEVYNPQVPEASAASRGRMVTYDGEVVITPYFGNSSGYTKSWKSVWGGSEKPWLVPVKASYDLRDGKLQFGHGVGMSQRDANIRAKEEGSDYKALLQYYYTGVEAALMYE</sequence>
<feature type="domain" description="Sporulation stage II protein D amidase enhancer LytB N-terminal" evidence="3">
    <location>
        <begin position="506"/>
        <end position="591"/>
    </location>
</feature>
<name>A0A2M8FAC1_9BACT</name>
<accession>A0A2M8FAC1</accession>
<evidence type="ECO:0000256" key="1">
    <source>
        <dbReference type="SAM" id="MobiDB-lite"/>
    </source>
</evidence>
<evidence type="ECO:0000259" key="3">
    <source>
        <dbReference type="Pfam" id="PF08486"/>
    </source>
</evidence>
<organism evidence="4 5">
    <name type="scientific">Candidatus Magasanikbacteria bacterium CG_4_9_14_0_2_um_filter_42_11</name>
    <dbReference type="NCBI Taxonomy" id="1974643"/>
    <lineage>
        <taxon>Bacteria</taxon>
        <taxon>Candidatus Magasanikiibacteriota</taxon>
    </lineage>
</organism>
<dbReference type="Proteomes" id="UP000231456">
    <property type="component" value="Unassembled WGS sequence"/>
</dbReference>
<protein>
    <recommendedName>
        <fullName evidence="3">Sporulation stage II protein D amidase enhancer LytB N-terminal domain-containing protein</fullName>
    </recommendedName>
</protein>
<dbReference type="InterPro" id="IPR013783">
    <property type="entry name" value="Ig-like_fold"/>
</dbReference>
<proteinExistence type="predicted"/>
<dbReference type="AlphaFoldDB" id="A0A2M8FAC1"/>
<dbReference type="Gene3D" id="2.60.40.10">
    <property type="entry name" value="Immunoglobulins"/>
    <property type="match status" value="2"/>
</dbReference>
<dbReference type="Pfam" id="PF08486">
    <property type="entry name" value="SpoIID"/>
    <property type="match status" value="1"/>
</dbReference>
<dbReference type="EMBL" id="PFRH01000056">
    <property type="protein sequence ID" value="PJC52685.1"/>
    <property type="molecule type" value="Genomic_DNA"/>
</dbReference>
<gene>
    <name evidence="4" type="ORF">CO030_01610</name>
</gene>
<evidence type="ECO:0000313" key="4">
    <source>
        <dbReference type="EMBL" id="PJC52685.1"/>
    </source>
</evidence>
<reference evidence="5" key="1">
    <citation type="submission" date="2017-09" db="EMBL/GenBank/DDBJ databases">
        <title>Depth-based differentiation of microbial function through sediment-hosted aquifers and enrichment of novel symbionts in the deep terrestrial subsurface.</title>
        <authorList>
            <person name="Probst A.J."/>
            <person name="Ladd B."/>
            <person name="Jarett J.K."/>
            <person name="Geller-Mcgrath D.E."/>
            <person name="Sieber C.M.K."/>
            <person name="Emerson J.B."/>
            <person name="Anantharaman K."/>
            <person name="Thomas B.C."/>
            <person name="Malmstrom R."/>
            <person name="Stieglmeier M."/>
            <person name="Klingl A."/>
            <person name="Woyke T."/>
            <person name="Ryan C.M."/>
            <person name="Banfield J.F."/>
        </authorList>
    </citation>
    <scope>NUCLEOTIDE SEQUENCE [LARGE SCALE GENOMIC DNA]</scope>
</reference>
<feature type="region of interest" description="Disordered" evidence="1">
    <location>
        <begin position="223"/>
        <end position="243"/>
    </location>
</feature>
<keyword evidence="2" id="KW-0472">Membrane</keyword>
<evidence type="ECO:0000256" key="2">
    <source>
        <dbReference type="SAM" id="Phobius"/>
    </source>
</evidence>
<comment type="caution">
    <text evidence="4">The sequence shown here is derived from an EMBL/GenBank/DDBJ whole genome shotgun (WGS) entry which is preliminary data.</text>
</comment>
<evidence type="ECO:0000313" key="5">
    <source>
        <dbReference type="Proteomes" id="UP000231456"/>
    </source>
</evidence>